<feature type="transmembrane region" description="Helical" evidence="6">
    <location>
        <begin position="127"/>
        <end position="151"/>
    </location>
</feature>
<feature type="transmembrane region" description="Helical" evidence="6">
    <location>
        <begin position="83"/>
        <end position="106"/>
    </location>
</feature>
<dbReference type="AlphaFoldDB" id="A0A017T6Q6"/>
<protein>
    <recommendedName>
        <fullName evidence="9">Amino acid permease</fullName>
    </recommendedName>
</protein>
<dbReference type="STRING" id="1192034.CAP_4738"/>
<evidence type="ECO:0000256" key="1">
    <source>
        <dbReference type="ARBA" id="ARBA00004141"/>
    </source>
</evidence>
<feature type="transmembrane region" description="Helical" evidence="6">
    <location>
        <begin position="171"/>
        <end position="194"/>
    </location>
</feature>
<organism evidence="7 8">
    <name type="scientific">Chondromyces apiculatus DSM 436</name>
    <dbReference type="NCBI Taxonomy" id="1192034"/>
    <lineage>
        <taxon>Bacteria</taxon>
        <taxon>Pseudomonadati</taxon>
        <taxon>Myxococcota</taxon>
        <taxon>Polyangia</taxon>
        <taxon>Polyangiales</taxon>
        <taxon>Polyangiaceae</taxon>
        <taxon>Chondromyces</taxon>
    </lineage>
</organism>
<dbReference type="EMBL" id="ASRX01000037">
    <property type="protein sequence ID" value="EYF04261.1"/>
    <property type="molecule type" value="Genomic_DNA"/>
</dbReference>
<keyword evidence="4 6" id="KW-1133">Transmembrane helix</keyword>
<evidence type="ECO:0000256" key="4">
    <source>
        <dbReference type="ARBA" id="ARBA00022989"/>
    </source>
</evidence>
<feature type="transmembrane region" description="Helical" evidence="6">
    <location>
        <begin position="414"/>
        <end position="435"/>
    </location>
</feature>
<evidence type="ECO:0000313" key="8">
    <source>
        <dbReference type="Proteomes" id="UP000019678"/>
    </source>
</evidence>
<sequence>MSQHTDEGARGDAAQESAGAEKKAAVDADVQTLHSLGYAQELLRRMGSFSNFAISFSIICIIAGGLTSFQMGLSSVGGAAIGIGWPLGCVISLCVALTMGQVASAFPTAGGLYHWSSILGGKGWGWATAWFNLLGLVTVLAAINVGVYLFAMNALGPLVGVRIAEMPPEQAMLVQIVGVSLITISHAVFNHLGIRVTTLLTDFSGYLILVVSVALTVSMLVFAPERDPSRLFSFTNYSGAPGGGVWPATGSMGLAFLLGLLLPAYTITGFDASAHTSEETINASENVPRGIVRAVLVSGVFGWIMLSSIVLAIPDMDAAAAKGGDAFFWIVEHVLPRPLAIALYVGIAIAQYLCGLATVTSTSRMTFAFARDGGLPFSRHLKQVSPTFRTPVTAIWACSILAILFTVYTPVYSTITAVCVIFLYISYVMPTLVGIHAHGRTWTRMGPWTIGALYKPIAVVSVLGCLLLMFVSVQPPNEKALVITGAVLAVLAVVWFAFERRRFQGPPQGLTSQERVAAINAAEAAVGQRPAESSTADKVA</sequence>
<dbReference type="GO" id="GO:0016020">
    <property type="term" value="C:membrane"/>
    <property type="evidence" value="ECO:0007669"/>
    <property type="project" value="UniProtKB-SubCell"/>
</dbReference>
<dbReference type="Pfam" id="PF13520">
    <property type="entry name" value="AA_permease_2"/>
    <property type="match status" value="1"/>
</dbReference>
<dbReference type="OrthoDB" id="8274074at2"/>
<keyword evidence="5 6" id="KW-0472">Membrane</keyword>
<evidence type="ECO:0000256" key="5">
    <source>
        <dbReference type="ARBA" id="ARBA00023136"/>
    </source>
</evidence>
<dbReference type="RefSeq" id="WP_044244608.1">
    <property type="nucleotide sequence ID" value="NZ_ASRX01000037.1"/>
</dbReference>
<comment type="subcellular location">
    <subcellularLocation>
        <location evidence="1">Membrane</location>
        <topology evidence="1">Multi-pass membrane protein</topology>
    </subcellularLocation>
</comment>
<dbReference type="InterPro" id="IPR002293">
    <property type="entry name" value="AA/rel_permease1"/>
</dbReference>
<feature type="transmembrane region" description="Helical" evidence="6">
    <location>
        <begin position="244"/>
        <end position="270"/>
    </location>
</feature>
<evidence type="ECO:0000256" key="2">
    <source>
        <dbReference type="ARBA" id="ARBA00022448"/>
    </source>
</evidence>
<feature type="transmembrane region" description="Helical" evidence="6">
    <location>
        <begin position="339"/>
        <end position="359"/>
    </location>
</feature>
<proteinExistence type="predicted"/>
<feature type="transmembrane region" description="Helical" evidence="6">
    <location>
        <begin position="52"/>
        <end position="71"/>
    </location>
</feature>
<feature type="transmembrane region" description="Helical" evidence="6">
    <location>
        <begin position="206"/>
        <end position="224"/>
    </location>
</feature>
<reference evidence="7 8" key="1">
    <citation type="submission" date="2013-05" db="EMBL/GenBank/DDBJ databases">
        <title>Genome assembly of Chondromyces apiculatus DSM 436.</title>
        <authorList>
            <person name="Sharma G."/>
            <person name="Khatri I."/>
            <person name="Kaur C."/>
            <person name="Mayilraj S."/>
            <person name="Subramanian S."/>
        </authorList>
    </citation>
    <scope>NUCLEOTIDE SEQUENCE [LARGE SCALE GENOMIC DNA]</scope>
    <source>
        <strain evidence="7 8">DSM 436</strain>
    </source>
</reference>
<feature type="transmembrane region" description="Helical" evidence="6">
    <location>
        <begin position="480"/>
        <end position="498"/>
    </location>
</feature>
<feature type="transmembrane region" description="Helical" evidence="6">
    <location>
        <begin position="456"/>
        <end position="474"/>
    </location>
</feature>
<feature type="transmembrane region" description="Helical" evidence="6">
    <location>
        <begin position="388"/>
        <end position="408"/>
    </location>
</feature>
<keyword evidence="2" id="KW-0813">Transport</keyword>
<dbReference type="PANTHER" id="PTHR45649">
    <property type="entry name" value="AMINO-ACID PERMEASE BAT1"/>
    <property type="match status" value="1"/>
</dbReference>
<evidence type="ECO:0000313" key="7">
    <source>
        <dbReference type="EMBL" id="EYF04261.1"/>
    </source>
</evidence>
<feature type="transmembrane region" description="Helical" evidence="6">
    <location>
        <begin position="291"/>
        <end position="313"/>
    </location>
</feature>
<dbReference type="PIRSF" id="PIRSF006060">
    <property type="entry name" value="AA_transporter"/>
    <property type="match status" value="1"/>
</dbReference>
<accession>A0A017T6Q6</accession>
<dbReference type="PANTHER" id="PTHR45649:SF26">
    <property type="entry name" value="OS04G0435100 PROTEIN"/>
    <property type="match status" value="1"/>
</dbReference>
<dbReference type="Proteomes" id="UP000019678">
    <property type="component" value="Unassembled WGS sequence"/>
</dbReference>
<keyword evidence="8" id="KW-1185">Reference proteome</keyword>
<evidence type="ECO:0008006" key="9">
    <source>
        <dbReference type="Google" id="ProtNLM"/>
    </source>
</evidence>
<name>A0A017T6Q6_9BACT</name>
<dbReference type="GO" id="GO:0022857">
    <property type="term" value="F:transmembrane transporter activity"/>
    <property type="evidence" value="ECO:0007669"/>
    <property type="project" value="InterPro"/>
</dbReference>
<dbReference type="eggNOG" id="COG0531">
    <property type="taxonomic scope" value="Bacteria"/>
</dbReference>
<comment type="caution">
    <text evidence="7">The sequence shown here is derived from an EMBL/GenBank/DDBJ whole genome shotgun (WGS) entry which is preliminary data.</text>
</comment>
<evidence type="ECO:0000256" key="3">
    <source>
        <dbReference type="ARBA" id="ARBA00022692"/>
    </source>
</evidence>
<dbReference type="Gene3D" id="1.20.1740.10">
    <property type="entry name" value="Amino acid/polyamine transporter I"/>
    <property type="match status" value="1"/>
</dbReference>
<keyword evidence="3 6" id="KW-0812">Transmembrane</keyword>
<evidence type="ECO:0000256" key="6">
    <source>
        <dbReference type="SAM" id="Phobius"/>
    </source>
</evidence>
<gene>
    <name evidence="7" type="ORF">CAP_4738</name>
</gene>